<keyword evidence="3 5" id="KW-0560">Oxidoreductase</keyword>
<feature type="domain" description="Lactate/malate dehydrogenase C-terminal" evidence="7">
    <location>
        <begin position="152"/>
        <end position="309"/>
    </location>
</feature>
<feature type="binding site" evidence="5">
    <location>
        <begin position="12"/>
        <end position="17"/>
    </location>
    <ligand>
        <name>NAD(+)</name>
        <dbReference type="ChEBI" id="CHEBI:57540"/>
    </ligand>
</feature>
<evidence type="ECO:0000256" key="4">
    <source>
        <dbReference type="ARBA" id="ARBA00023027"/>
    </source>
</evidence>
<feature type="binding site" evidence="5">
    <location>
        <position position="125"/>
    </location>
    <ligand>
        <name>substrate</name>
    </ligand>
</feature>
<name>A0ABZ0KSD4_9BACL</name>
<evidence type="ECO:0000256" key="5">
    <source>
        <dbReference type="HAMAP-Rule" id="MF_00487"/>
    </source>
</evidence>
<organism evidence="8 9">
    <name type="scientific">Sporosarcina jeotgali</name>
    <dbReference type="NCBI Taxonomy" id="3020056"/>
    <lineage>
        <taxon>Bacteria</taxon>
        <taxon>Bacillati</taxon>
        <taxon>Bacillota</taxon>
        <taxon>Bacilli</taxon>
        <taxon>Bacillales</taxon>
        <taxon>Caryophanaceae</taxon>
        <taxon>Sporosarcina</taxon>
    </lineage>
</organism>
<keyword evidence="9" id="KW-1185">Reference proteome</keyword>
<keyword evidence="4 5" id="KW-0520">NAD</keyword>
<dbReference type="SUPFAM" id="SSF51735">
    <property type="entry name" value="NAD(P)-binding Rossmann-fold domains"/>
    <property type="match status" value="1"/>
</dbReference>
<evidence type="ECO:0000259" key="7">
    <source>
        <dbReference type="Pfam" id="PF02866"/>
    </source>
</evidence>
<gene>
    <name evidence="5 8" type="primary">mdh</name>
    <name evidence="8" type="ORF">PGH26_09705</name>
</gene>
<evidence type="ECO:0000313" key="8">
    <source>
        <dbReference type="EMBL" id="WOV83199.1"/>
    </source>
</evidence>
<evidence type="ECO:0000256" key="2">
    <source>
        <dbReference type="ARBA" id="ARBA00022532"/>
    </source>
</evidence>
<evidence type="ECO:0000259" key="6">
    <source>
        <dbReference type="Pfam" id="PF00056"/>
    </source>
</evidence>
<dbReference type="InterPro" id="IPR015955">
    <property type="entry name" value="Lactate_DH/Glyco_Ohase_4_C"/>
</dbReference>
<feature type="binding site" evidence="5">
    <location>
        <position position="93"/>
    </location>
    <ligand>
        <name>substrate</name>
    </ligand>
</feature>
<protein>
    <recommendedName>
        <fullName evidence="5">Malate dehydrogenase</fullName>
        <ecNumber evidence="5">1.1.1.37</ecNumber>
    </recommendedName>
</protein>
<feature type="binding site" evidence="5">
    <location>
        <position position="36"/>
    </location>
    <ligand>
        <name>NAD(+)</name>
        <dbReference type="ChEBI" id="CHEBI:57540"/>
    </ligand>
</feature>
<sequence>MSMIRKKVSVIGSGFTGATTAFLLAQKELCDVVLVDIPNMESSTKGKALDMLEASPVQGFDASITGTADYADTKDSDIVIITAGIARKPGMSRDDLVQTNQKVMKSVTAEIIKHSPHTTILVLTNPVDAMTYTVYKESGLPKERVIGQSGVLDTARFRTFVAQELNVSVKDVSGFVLGGHGDDMVPLVRYSAAGGVPLDTLISAERIEEIVQRTRKGGAEIVNLLGNGSAYYAPAAALVEMAESILKDQKRIIPAIAYLEGEFGMDGIYLGVPTVLGKNGIEKIIELDLTDEEKQALRKSADSVKAVMEVLA</sequence>
<dbReference type="InterPro" id="IPR011275">
    <property type="entry name" value="Malate_DH_type3"/>
</dbReference>
<dbReference type="InterPro" id="IPR001236">
    <property type="entry name" value="Lactate/malate_DH_N"/>
</dbReference>
<feature type="active site" description="Proton acceptor" evidence="5">
    <location>
        <position position="180"/>
    </location>
</feature>
<feature type="binding site" evidence="5">
    <location>
        <begin position="123"/>
        <end position="125"/>
    </location>
    <ligand>
        <name>NAD(+)</name>
        <dbReference type="ChEBI" id="CHEBI:57540"/>
    </ligand>
</feature>
<dbReference type="InterPro" id="IPR001557">
    <property type="entry name" value="L-lactate/malate_DH"/>
</dbReference>
<feature type="binding site" evidence="5">
    <location>
        <position position="100"/>
    </location>
    <ligand>
        <name>NAD(+)</name>
        <dbReference type="ChEBI" id="CHEBI:57540"/>
    </ligand>
</feature>
<evidence type="ECO:0000256" key="1">
    <source>
        <dbReference type="ARBA" id="ARBA00006054"/>
    </source>
</evidence>
<feature type="binding site" evidence="5">
    <location>
        <position position="87"/>
    </location>
    <ligand>
        <name>substrate</name>
    </ligand>
</feature>
<comment type="function">
    <text evidence="5">Catalyzes the reversible oxidation of malate to oxaloacetate.</text>
</comment>
<comment type="similarity">
    <text evidence="1">Belongs to the LDH/MDH superfamily. LDH family.</text>
</comment>
<dbReference type="RefSeq" id="WP_323690874.1">
    <property type="nucleotide sequence ID" value="NZ_CP116341.1"/>
</dbReference>
<reference evidence="8 9" key="1">
    <citation type="submission" date="2023-01" db="EMBL/GenBank/DDBJ databases">
        <title>Sporosarcina sp. nov., isolated from Korean tranditional fermented seafood 'Jeotgal'.</title>
        <authorList>
            <person name="Yang A.-I."/>
        </authorList>
    </citation>
    <scope>NUCLEOTIDE SEQUENCE [LARGE SCALE GENOMIC DNA]</scope>
    <source>
        <strain evidence="8 9">B2O-1</strain>
    </source>
</reference>
<dbReference type="Gene3D" id="3.90.110.10">
    <property type="entry name" value="Lactate dehydrogenase/glycoside hydrolase, family 4, C-terminal"/>
    <property type="match status" value="1"/>
</dbReference>
<accession>A0ABZ0KSD4</accession>
<dbReference type="CDD" id="cd01339">
    <property type="entry name" value="LDH-like_MDH"/>
    <property type="match status" value="1"/>
</dbReference>
<dbReference type="HAMAP" id="MF_00487">
    <property type="entry name" value="Malate_dehydrog_3"/>
    <property type="match status" value="1"/>
</dbReference>
<dbReference type="InterPro" id="IPR036291">
    <property type="entry name" value="NAD(P)-bd_dom_sf"/>
</dbReference>
<dbReference type="EC" id="1.1.1.37" evidence="5"/>
<keyword evidence="2 5" id="KW-0816">Tricarboxylic acid cycle</keyword>
<dbReference type="PRINTS" id="PR00086">
    <property type="entry name" value="LLDHDRGNASE"/>
</dbReference>
<dbReference type="PANTHER" id="PTHR43128">
    <property type="entry name" value="L-2-HYDROXYCARBOXYLATE DEHYDROGENASE (NAD(P)(+))"/>
    <property type="match status" value="1"/>
</dbReference>
<dbReference type="PANTHER" id="PTHR43128:SF16">
    <property type="entry name" value="L-LACTATE DEHYDROGENASE"/>
    <property type="match status" value="1"/>
</dbReference>
<dbReference type="SUPFAM" id="SSF56327">
    <property type="entry name" value="LDH C-terminal domain-like"/>
    <property type="match status" value="1"/>
</dbReference>
<dbReference type="Pfam" id="PF00056">
    <property type="entry name" value="Ldh_1_N"/>
    <property type="match status" value="1"/>
</dbReference>
<dbReference type="NCBIfam" id="TIGR01763">
    <property type="entry name" value="MalateDH_bact"/>
    <property type="match status" value="1"/>
</dbReference>
<feature type="domain" description="Lactate/malate dehydrogenase N-terminal" evidence="6">
    <location>
        <begin position="7"/>
        <end position="147"/>
    </location>
</feature>
<evidence type="ECO:0000313" key="9">
    <source>
        <dbReference type="Proteomes" id="UP001303532"/>
    </source>
</evidence>
<dbReference type="PIRSF" id="PIRSF000102">
    <property type="entry name" value="Lac_mal_DH"/>
    <property type="match status" value="1"/>
</dbReference>
<proteinExistence type="inferred from homology"/>
<evidence type="ECO:0000256" key="3">
    <source>
        <dbReference type="ARBA" id="ARBA00023002"/>
    </source>
</evidence>
<dbReference type="EMBL" id="CP116341">
    <property type="protein sequence ID" value="WOV83199.1"/>
    <property type="molecule type" value="Genomic_DNA"/>
</dbReference>
<dbReference type="Proteomes" id="UP001303532">
    <property type="component" value="Chromosome"/>
</dbReference>
<dbReference type="Pfam" id="PF02866">
    <property type="entry name" value="Ldh_1_C"/>
    <property type="match status" value="1"/>
</dbReference>
<dbReference type="NCBIfam" id="NF004863">
    <property type="entry name" value="PRK06223.1"/>
    <property type="match status" value="1"/>
</dbReference>
<dbReference type="GO" id="GO:0030060">
    <property type="term" value="F:L-malate dehydrogenase (NAD+) activity"/>
    <property type="evidence" value="ECO:0007669"/>
    <property type="project" value="UniProtKB-EC"/>
</dbReference>
<comment type="similarity">
    <text evidence="5">Belongs to the LDH/MDH superfamily. MDH type 3 family.</text>
</comment>
<dbReference type="InterPro" id="IPR022383">
    <property type="entry name" value="Lactate/malate_DH_C"/>
</dbReference>
<dbReference type="Gene3D" id="3.40.50.720">
    <property type="entry name" value="NAD(P)-binding Rossmann-like Domain"/>
    <property type="match status" value="1"/>
</dbReference>
<comment type="catalytic activity">
    <reaction evidence="5">
        <text>(S)-malate + NAD(+) = oxaloacetate + NADH + H(+)</text>
        <dbReference type="Rhea" id="RHEA:21432"/>
        <dbReference type="ChEBI" id="CHEBI:15378"/>
        <dbReference type="ChEBI" id="CHEBI:15589"/>
        <dbReference type="ChEBI" id="CHEBI:16452"/>
        <dbReference type="ChEBI" id="CHEBI:57540"/>
        <dbReference type="ChEBI" id="CHEBI:57945"/>
        <dbReference type="EC" id="1.1.1.37"/>
    </reaction>
</comment>
<feature type="binding site" evidence="5">
    <location>
        <position position="156"/>
    </location>
    <ligand>
        <name>substrate</name>
    </ligand>
</feature>